<dbReference type="Proteomes" id="UP000093000">
    <property type="component" value="Unassembled WGS sequence"/>
</dbReference>
<dbReference type="Pfam" id="PF21294">
    <property type="entry name" value="Polysacc_lyase_14"/>
    <property type="match status" value="1"/>
</dbReference>
<accession>A0A1C7NKS7</accession>
<feature type="chain" id="PRO_5008889758" description="Polysaccharide lyase 14 domain-containing protein" evidence="1">
    <location>
        <begin position="24"/>
        <end position="314"/>
    </location>
</feature>
<evidence type="ECO:0000313" key="3">
    <source>
        <dbReference type="EMBL" id="OBZ89665.1"/>
    </source>
</evidence>
<feature type="signal peptide" evidence="1">
    <location>
        <begin position="1"/>
        <end position="23"/>
    </location>
</feature>
<evidence type="ECO:0000259" key="2">
    <source>
        <dbReference type="Pfam" id="PF21294"/>
    </source>
</evidence>
<dbReference type="InterPro" id="IPR048958">
    <property type="entry name" value="Polysacc_lyase_14"/>
</dbReference>
<sequence length="314" mass="35536">MIKSQLAFLFVALIFCLLSLAEAASIDVKGSTDLQKRGKKSKKTNKKFWTFWNWNKFKKASVGKPTVWDSAFGIPEHSGWLWVWKNAENRKDVLTKDPVNNKDLVLRVKYPKNSRNPEASLTGGLGFKAEPLDIPANTKTVKFQYSVYFPKGFNWVRGGKLPGLFGGHGECTGGDESSKCFTTRIMWRQKGEGEIYAYLPDSMQRSDLCDNKVNICNADYGYSLGRGSFKFNTGKWNTLRQELTMNTPGKTNGAIVLYVNGRKVIDEKRVAFRTNSNGRVVGIMFHTFFGGSDSSWKTPRNQYAYFKNFKLSLS</sequence>
<dbReference type="EMBL" id="LUGH01000084">
    <property type="protein sequence ID" value="OBZ89665.1"/>
    <property type="molecule type" value="Genomic_DNA"/>
</dbReference>
<name>A0A1C7NKS7_9FUNG</name>
<dbReference type="InParanoid" id="A0A1C7NKS7"/>
<dbReference type="AlphaFoldDB" id="A0A1C7NKS7"/>
<keyword evidence="4" id="KW-1185">Reference proteome</keyword>
<reference evidence="3 4" key="1">
    <citation type="submission" date="2016-03" db="EMBL/GenBank/DDBJ databases">
        <title>Choanephora cucurbitarum.</title>
        <authorList>
            <person name="Min B."/>
            <person name="Park H."/>
            <person name="Park J.-H."/>
            <person name="Shin H.-D."/>
            <person name="Choi I.-G."/>
        </authorList>
    </citation>
    <scope>NUCLEOTIDE SEQUENCE [LARGE SCALE GENOMIC DNA]</scope>
    <source>
        <strain evidence="3 4">KUS-F28377</strain>
    </source>
</reference>
<evidence type="ECO:0000313" key="4">
    <source>
        <dbReference type="Proteomes" id="UP000093000"/>
    </source>
</evidence>
<keyword evidence="1" id="KW-0732">Signal</keyword>
<dbReference type="PANTHER" id="PTHR40124">
    <property type="match status" value="1"/>
</dbReference>
<protein>
    <recommendedName>
        <fullName evidence="2">Polysaccharide lyase 14 domain-containing protein</fullName>
    </recommendedName>
</protein>
<organism evidence="3 4">
    <name type="scientific">Choanephora cucurbitarum</name>
    <dbReference type="NCBI Taxonomy" id="101091"/>
    <lineage>
        <taxon>Eukaryota</taxon>
        <taxon>Fungi</taxon>
        <taxon>Fungi incertae sedis</taxon>
        <taxon>Mucoromycota</taxon>
        <taxon>Mucoromycotina</taxon>
        <taxon>Mucoromycetes</taxon>
        <taxon>Mucorales</taxon>
        <taxon>Mucorineae</taxon>
        <taxon>Choanephoraceae</taxon>
        <taxon>Choanephoroideae</taxon>
        <taxon>Choanephora</taxon>
    </lineage>
</organism>
<feature type="domain" description="Polysaccharide lyase 14" evidence="2">
    <location>
        <begin position="101"/>
        <end position="309"/>
    </location>
</feature>
<dbReference type="Gene3D" id="2.60.120.200">
    <property type="match status" value="1"/>
</dbReference>
<comment type="caution">
    <text evidence="3">The sequence shown here is derived from an EMBL/GenBank/DDBJ whole genome shotgun (WGS) entry which is preliminary data.</text>
</comment>
<evidence type="ECO:0000256" key="1">
    <source>
        <dbReference type="SAM" id="SignalP"/>
    </source>
</evidence>
<gene>
    <name evidence="3" type="ORF">A0J61_02296</name>
</gene>
<proteinExistence type="predicted"/>
<dbReference type="STRING" id="101091.A0A1C7NKS7"/>
<dbReference type="OrthoDB" id="10069995at2759"/>
<dbReference type="PANTHER" id="PTHR40124:SF1">
    <property type="entry name" value="DISAGGREGATASE RELATED REPEAT PROTEIN"/>
    <property type="match status" value="1"/>
</dbReference>